<dbReference type="PATRIC" id="fig|1227493.4.peg.3707"/>
<dbReference type="AlphaFoldDB" id="L9ZL86"/>
<keyword evidence="1" id="KW-0472">Membrane</keyword>
<evidence type="ECO:0000313" key="3">
    <source>
        <dbReference type="Proteomes" id="UP000011519"/>
    </source>
</evidence>
<proteinExistence type="predicted"/>
<name>L9ZL86_9EURY</name>
<sequence>MERSGRIWPHIVGRSRNRQVLVLAVIALVLLATGGFVLGLPVGFSLGWIAVAFGIAVAAGAVRAGLVPTVGSLWLVTLWWFVCPPLVGYLTGDWATATRYSYPRALGYGYSTAAAELRGGIEAGLTSGLVAAVLIGTGGYLIGTVTSWAATQLKRRG</sequence>
<protein>
    <submittedName>
        <fullName evidence="2">Uncharacterized protein</fullName>
    </submittedName>
</protein>
<keyword evidence="3" id="KW-1185">Reference proteome</keyword>
<comment type="caution">
    <text evidence="2">The sequence shown here is derived from an EMBL/GenBank/DDBJ whole genome shotgun (WGS) entry which is preliminary data.</text>
</comment>
<gene>
    <name evidence="2" type="ORF">C483_18428</name>
</gene>
<evidence type="ECO:0000313" key="2">
    <source>
        <dbReference type="EMBL" id="ELY87295.1"/>
    </source>
</evidence>
<reference evidence="2 3" key="1">
    <citation type="journal article" date="2014" name="PLoS Genet.">
        <title>Phylogenetically driven sequencing of extremely halophilic archaea reveals strategies for static and dynamic osmo-response.</title>
        <authorList>
            <person name="Becker E.A."/>
            <person name="Seitzer P.M."/>
            <person name="Tritt A."/>
            <person name="Larsen D."/>
            <person name="Krusor M."/>
            <person name="Yao A.I."/>
            <person name="Wu D."/>
            <person name="Madern D."/>
            <person name="Eisen J.A."/>
            <person name="Darling A.E."/>
            <person name="Facciotti M.T."/>
        </authorList>
    </citation>
    <scope>NUCLEOTIDE SEQUENCE [LARGE SCALE GENOMIC DNA]</scope>
    <source>
        <strain evidence="2 3">JCM 10989</strain>
    </source>
</reference>
<accession>L9ZL86</accession>
<keyword evidence="1" id="KW-0812">Transmembrane</keyword>
<evidence type="ECO:0000256" key="1">
    <source>
        <dbReference type="SAM" id="Phobius"/>
    </source>
</evidence>
<feature type="transmembrane region" description="Helical" evidence="1">
    <location>
        <begin position="46"/>
        <end position="66"/>
    </location>
</feature>
<dbReference type="Proteomes" id="UP000011519">
    <property type="component" value="Unassembled WGS sequence"/>
</dbReference>
<feature type="transmembrane region" description="Helical" evidence="1">
    <location>
        <begin position="129"/>
        <end position="150"/>
    </location>
</feature>
<keyword evidence="1" id="KW-1133">Transmembrane helix</keyword>
<feature type="transmembrane region" description="Helical" evidence="1">
    <location>
        <begin position="73"/>
        <end position="92"/>
    </location>
</feature>
<dbReference type="OrthoDB" id="203704at2157"/>
<dbReference type="EMBL" id="AOIM01000042">
    <property type="protein sequence ID" value="ELY87295.1"/>
    <property type="molecule type" value="Genomic_DNA"/>
</dbReference>
<dbReference type="STRING" id="1227493.C483_18428"/>
<dbReference type="RefSeq" id="WP_006654812.1">
    <property type="nucleotide sequence ID" value="NZ_AOIM01000042.1"/>
</dbReference>
<feature type="transmembrane region" description="Helical" evidence="1">
    <location>
        <begin position="20"/>
        <end position="40"/>
    </location>
</feature>
<organism evidence="2 3">
    <name type="scientific">Natrialba hulunbeirensis JCM 10989</name>
    <dbReference type="NCBI Taxonomy" id="1227493"/>
    <lineage>
        <taxon>Archaea</taxon>
        <taxon>Methanobacteriati</taxon>
        <taxon>Methanobacteriota</taxon>
        <taxon>Stenosarchaea group</taxon>
        <taxon>Halobacteria</taxon>
        <taxon>Halobacteriales</taxon>
        <taxon>Natrialbaceae</taxon>
        <taxon>Natrialba</taxon>
    </lineage>
</organism>